<proteinExistence type="predicted"/>
<dbReference type="RefSeq" id="WP_126076013.1">
    <property type="nucleotide sequence ID" value="NZ_CP051166.1"/>
</dbReference>
<dbReference type="EMBL" id="RXLQ01000012">
    <property type="protein sequence ID" value="RSZ56857.1"/>
    <property type="molecule type" value="Genomic_DNA"/>
</dbReference>
<sequence length="196" mass="22277">MDQAAYTAFLEAHKEGRKSAATAALRTFIASFASSEEKAAWVAGFLETHDPETRIRHEIYDALVLPVLAKGYHASDVWSTKWLAMTVQNLYQAKHLWAQLDFVSGHALLRSWRALAPGCDEARTALLNSMIDLFRFSEHEWPEVILCGMDGATLEQCREIADQLVEARSLDRGGIWTSFLDEFEEKLSAYQQRLRR</sequence>
<dbReference type="AlphaFoldDB" id="A0A430HH74"/>
<gene>
    <name evidence="1" type="ORF">EJB06_21180</name>
</gene>
<dbReference type="Proteomes" id="UP000278085">
    <property type="component" value="Unassembled WGS sequence"/>
</dbReference>
<evidence type="ECO:0000313" key="2">
    <source>
        <dbReference type="Proteomes" id="UP000278085"/>
    </source>
</evidence>
<evidence type="ECO:0000313" key="1">
    <source>
        <dbReference type="EMBL" id="RSZ56857.1"/>
    </source>
</evidence>
<name>A0A430HH74_9BURK</name>
<protein>
    <submittedName>
        <fullName evidence="1">Uncharacterized protein</fullName>
    </submittedName>
</protein>
<accession>A0A430HH74</accession>
<keyword evidence="2" id="KW-1185">Reference proteome</keyword>
<dbReference type="OrthoDB" id="3394661at2"/>
<organism evidence="1 2">
    <name type="scientific">Massilia atriviolacea</name>
    <dbReference type="NCBI Taxonomy" id="2495579"/>
    <lineage>
        <taxon>Bacteria</taxon>
        <taxon>Pseudomonadati</taxon>
        <taxon>Pseudomonadota</taxon>
        <taxon>Betaproteobacteria</taxon>
        <taxon>Burkholderiales</taxon>
        <taxon>Oxalobacteraceae</taxon>
        <taxon>Telluria group</taxon>
        <taxon>Massilia</taxon>
    </lineage>
</organism>
<comment type="caution">
    <text evidence="1">The sequence shown here is derived from an EMBL/GenBank/DDBJ whole genome shotgun (WGS) entry which is preliminary data.</text>
</comment>
<reference evidence="1 2" key="1">
    <citation type="submission" date="2018-12" db="EMBL/GenBank/DDBJ databases">
        <authorList>
            <person name="Yang E."/>
        </authorList>
    </citation>
    <scope>NUCLEOTIDE SEQUENCE [LARGE SCALE GENOMIC DNA]</scope>
    <source>
        <strain evidence="1 2">SOD</strain>
    </source>
</reference>